<reference evidence="2 3" key="1">
    <citation type="journal article" date="2018" name="Front. Plant Sci.">
        <title>Red Clover (Trifolium pratense) and Zigzag Clover (T. medium) - A Picture of Genomic Similarities and Differences.</title>
        <authorList>
            <person name="Dluhosova J."/>
            <person name="Istvanek J."/>
            <person name="Nedelnik J."/>
            <person name="Repkova J."/>
        </authorList>
    </citation>
    <scope>NUCLEOTIDE SEQUENCE [LARGE SCALE GENOMIC DNA]</scope>
    <source>
        <strain evidence="3">cv. 10/8</strain>
        <tissue evidence="2">Leaf</tissue>
    </source>
</reference>
<evidence type="ECO:0000313" key="3">
    <source>
        <dbReference type="Proteomes" id="UP000265520"/>
    </source>
</evidence>
<feature type="chain" id="PRO_5017271765" evidence="1">
    <location>
        <begin position="28"/>
        <end position="78"/>
    </location>
</feature>
<dbReference type="Proteomes" id="UP000265520">
    <property type="component" value="Unassembled WGS sequence"/>
</dbReference>
<evidence type="ECO:0000313" key="2">
    <source>
        <dbReference type="EMBL" id="MCI31353.1"/>
    </source>
</evidence>
<proteinExistence type="predicted"/>
<dbReference type="AlphaFoldDB" id="A0A392R455"/>
<feature type="non-terminal residue" evidence="2">
    <location>
        <position position="1"/>
    </location>
</feature>
<dbReference type="EMBL" id="LXQA010186523">
    <property type="protein sequence ID" value="MCI31353.1"/>
    <property type="molecule type" value="Genomic_DNA"/>
</dbReference>
<keyword evidence="1" id="KW-0732">Signal</keyword>
<name>A0A392R455_9FABA</name>
<organism evidence="2 3">
    <name type="scientific">Trifolium medium</name>
    <dbReference type="NCBI Taxonomy" id="97028"/>
    <lineage>
        <taxon>Eukaryota</taxon>
        <taxon>Viridiplantae</taxon>
        <taxon>Streptophyta</taxon>
        <taxon>Embryophyta</taxon>
        <taxon>Tracheophyta</taxon>
        <taxon>Spermatophyta</taxon>
        <taxon>Magnoliopsida</taxon>
        <taxon>eudicotyledons</taxon>
        <taxon>Gunneridae</taxon>
        <taxon>Pentapetalae</taxon>
        <taxon>rosids</taxon>
        <taxon>fabids</taxon>
        <taxon>Fabales</taxon>
        <taxon>Fabaceae</taxon>
        <taxon>Papilionoideae</taxon>
        <taxon>50 kb inversion clade</taxon>
        <taxon>NPAAA clade</taxon>
        <taxon>Hologalegina</taxon>
        <taxon>IRL clade</taxon>
        <taxon>Trifolieae</taxon>
        <taxon>Trifolium</taxon>
    </lineage>
</organism>
<evidence type="ECO:0000256" key="1">
    <source>
        <dbReference type="SAM" id="SignalP"/>
    </source>
</evidence>
<feature type="signal peptide" evidence="1">
    <location>
        <begin position="1"/>
        <end position="27"/>
    </location>
</feature>
<accession>A0A392R455</accession>
<comment type="caution">
    <text evidence="2">The sequence shown here is derived from an EMBL/GenBank/DDBJ whole genome shotgun (WGS) entry which is preliminary data.</text>
</comment>
<protein>
    <submittedName>
        <fullName evidence="2">Uncharacterized protein</fullName>
    </submittedName>
</protein>
<keyword evidence="3" id="KW-1185">Reference proteome</keyword>
<sequence>FKWLGSYRNRLLRILGLTIIGLRMSRGIPSSCTRSVGMIFPRICSRTSAPQRIGRSVFQAHRGGFAPRGVGEPFPCIR</sequence>